<dbReference type="InterPro" id="IPR042176">
    <property type="entry name" value="Pantoate_ligase_C"/>
</dbReference>
<evidence type="ECO:0000256" key="8">
    <source>
        <dbReference type="HAMAP-Rule" id="MF_00158"/>
    </source>
</evidence>
<dbReference type="Pfam" id="PF02569">
    <property type="entry name" value="Pantoate_ligase"/>
    <property type="match status" value="1"/>
</dbReference>
<dbReference type="AlphaFoldDB" id="A0A931LTG6"/>
<sequence length="252" mass="27473">MGAFHEGHLSLMRRAKAECGFCAVSLFVNPLQFGPNEDYAKYPRNEQRDSELAESAGCDALYMPEASELVGKPLVTIKVADLSGRYEGVSRPGHFDGVATIVCKLFNIVRPSVAYFGLKDLQQCAVVDLMVRDLNLPVALRFCETVREADGLAMSSRNAYLGAAARAKAPMLHGSLNDARSALIQGSALGETLETSRRALEEMGFEVDYIDLVDRWTFHRLDVPGPSAALIAAARIEGTRLIDNAFFEEAGL</sequence>
<dbReference type="Gene3D" id="3.40.50.620">
    <property type="entry name" value="HUPs"/>
    <property type="match status" value="1"/>
</dbReference>
<dbReference type="PANTHER" id="PTHR21299:SF1">
    <property type="entry name" value="PANTOATE--BETA-ALANINE LIGASE"/>
    <property type="match status" value="1"/>
</dbReference>
<feature type="active site" description="Proton donor" evidence="8">
    <location>
        <position position="8"/>
    </location>
</feature>
<evidence type="ECO:0000313" key="10">
    <source>
        <dbReference type="Proteomes" id="UP000727962"/>
    </source>
</evidence>
<proteinExistence type="inferred from homology"/>
<dbReference type="PANTHER" id="PTHR21299">
    <property type="entry name" value="CYTIDYLATE KINASE/PANTOATE-BETA-ALANINE LIGASE"/>
    <property type="match status" value="1"/>
</dbReference>
<dbReference type="SUPFAM" id="SSF52374">
    <property type="entry name" value="Nucleotidylyl transferase"/>
    <property type="match status" value="1"/>
</dbReference>
<feature type="binding site" evidence="8">
    <location>
        <position position="32"/>
    </location>
    <ligand>
        <name>(R)-pantoate</name>
        <dbReference type="ChEBI" id="CHEBI:15980"/>
    </ligand>
</feature>
<keyword evidence="3 8" id="KW-0436">Ligase</keyword>
<comment type="subcellular location">
    <subcellularLocation>
        <location evidence="8">Cytoplasm</location>
    </subcellularLocation>
</comment>
<name>A0A931LTG6_FIMGI</name>
<evidence type="ECO:0000256" key="4">
    <source>
        <dbReference type="ARBA" id="ARBA00022655"/>
    </source>
</evidence>
<protein>
    <recommendedName>
        <fullName evidence="8">Pantothenate synthetase</fullName>
        <shortName evidence="8">PS</shortName>
        <ecNumber evidence="8">6.3.2.1</ecNumber>
    </recommendedName>
    <alternativeName>
        <fullName evidence="8">Pantoate--beta-alanine ligase</fullName>
    </alternativeName>
    <alternativeName>
        <fullName evidence="8">Pantoate-activating enzyme</fullName>
    </alternativeName>
</protein>
<dbReference type="HAMAP" id="MF_00158">
    <property type="entry name" value="PanC"/>
    <property type="match status" value="1"/>
</dbReference>
<dbReference type="GO" id="GO:0015940">
    <property type="term" value="P:pantothenate biosynthetic process"/>
    <property type="evidence" value="ECO:0007669"/>
    <property type="project" value="UniProtKB-UniRule"/>
</dbReference>
<comment type="similarity">
    <text evidence="2 8">Belongs to the pantothenate synthetase family.</text>
</comment>
<reference evidence="9" key="1">
    <citation type="submission" date="2020-07" db="EMBL/GenBank/DDBJ databases">
        <title>Huge and variable diversity of episymbiotic CPR bacteria and DPANN archaea in groundwater ecosystems.</title>
        <authorList>
            <person name="He C.Y."/>
            <person name="Keren R."/>
            <person name="Whittaker M."/>
            <person name="Farag I.F."/>
            <person name="Doudna J."/>
            <person name="Cate J.H.D."/>
            <person name="Banfield J.F."/>
        </authorList>
    </citation>
    <scope>NUCLEOTIDE SEQUENCE</scope>
    <source>
        <strain evidence="9">NC_groundwater_17_Pr7_B-0.1um_64_12</strain>
    </source>
</reference>
<dbReference type="EC" id="6.3.2.1" evidence="8"/>
<comment type="miscellaneous">
    <text evidence="8">The reaction proceeds by a bi uni uni bi ping pong mechanism.</text>
</comment>
<evidence type="ECO:0000313" key="9">
    <source>
        <dbReference type="EMBL" id="MBI1755838.1"/>
    </source>
</evidence>
<comment type="catalytic activity">
    <reaction evidence="7 8">
        <text>(R)-pantoate + beta-alanine + ATP = (R)-pantothenate + AMP + diphosphate + H(+)</text>
        <dbReference type="Rhea" id="RHEA:10912"/>
        <dbReference type="ChEBI" id="CHEBI:15378"/>
        <dbReference type="ChEBI" id="CHEBI:15980"/>
        <dbReference type="ChEBI" id="CHEBI:29032"/>
        <dbReference type="ChEBI" id="CHEBI:30616"/>
        <dbReference type="ChEBI" id="CHEBI:33019"/>
        <dbReference type="ChEBI" id="CHEBI:57966"/>
        <dbReference type="ChEBI" id="CHEBI:456215"/>
        <dbReference type="EC" id="6.3.2.1"/>
    </reaction>
</comment>
<comment type="pathway">
    <text evidence="1 8">Cofactor biosynthesis; (R)-pantothenate biosynthesis; (R)-pantothenate from (R)-pantoate and beta-alanine: step 1/1.</text>
</comment>
<feature type="binding site" evidence="8">
    <location>
        <begin position="154"/>
        <end position="157"/>
    </location>
    <ligand>
        <name>ATP</name>
        <dbReference type="ChEBI" id="CHEBI:30616"/>
    </ligand>
</feature>
<dbReference type="NCBIfam" id="TIGR00018">
    <property type="entry name" value="panC"/>
    <property type="match status" value="1"/>
</dbReference>
<accession>A0A931LTG6</accession>
<dbReference type="InterPro" id="IPR014729">
    <property type="entry name" value="Rossmann-like_a/b/a_fold"/>
</dbReference>
<evidence type="ECO:0000256" key="1">
    <source>
        <dbReference type="ARBA" id="ARBA00004990"/>
    </source>
</evidence>
<comment type="function">
    <text evidence="8">Catalyzes the condensation of pantoate with beta-alanine in an ATP-dependent reaction via a pantoyl-adenylate intermediate.</text>
</comment>
<keyword evidence="8" id="KW-0963">Cytoplasm</keyword>
<organism evidence="9 10">
    <name type="scientific">Fimbriimonas ginsengisoli</name>
    <dbReference type="NCBI Taxonomy" id="1005039"/>
    <lineage>
        <taxon>Bacteria</taxon>
        <taxon>Bacillati</taxon>
        <taxon>Armatimonadota</taxon>
        <taxon>Fimbriimonadia</taxon>
        <taxon>Fimbriimonadales</taxon>
        <taxon>Fimbriimonadaceae</taxon>
        <taxon>Fimbriimonas</taxon>
    </lineage>
</organism>
<evidence type="ECO:0000256" key="3">
    <source>
        <dbReference type="ARBA" id="ARBA00022598"/>
    </source>
</evidence>
<feature type="binding site" evidence="8">
    <location>
        <position position="123"/>
    </location>
    <ligand>
        <name>(R)-pantoate</name>
        <dbReference type="ChEBI" id="CHEBI:15980"/>
    </ligand>
</feature>
<feature type="binding site" evidence="8">
    <location>
        <begin position="1"/>
        <end position="8"/>
    </location>
    <ligand>
        <name>ATP</name>
        <dbReference type="ChEBI" id="CHEBI:30616"/>
    </ligand>
</feature>
<dbReference type="GO" id="GO:0004592">
    <property type="term" value="F:pantoate-beta-alanine ligase activity"/>
    <property type="evidence" value="ECO:0007669"/>
    <property type="project" value="UniProtKB-UniRule"/>
</dbReference>
<dbReference type="InterPro" id="IPR003721">
    <property type="entry name" value="Pantoate_ligase"/>
</dbReference>
<comment type="subunit">
    <text evidence="8">Homodimer.</text>
</comment>
<keyword evidence="6 8" id="KW-0067">ATP-binding</keyword>
<keyword evidence="4 8" id="KW-0566">Pantothenate biosynthesis</keyword>
<evidence type="ECO:0000256" key="7">
    <source>
        <dbReference type="ARBA" id="ARBA00048258"/>
    </source>
</evidence>
<dbReference type="GO" id="GO:0005829">
    <property type="term" value="C:cytosol"/>
    <property type="evidence" value="ECO:0007669"/>
    <property type="project" value="TreeGrafter"/>
</dbReference>
<keyword evidence="5 8" id="KW-0547">Nucleotide-binding</keyword>
<gene>
    <name evidence="8" type="primary">panC</name>
    <name evidence="9" type="ORF">HYR64_01865</name>
</gene>
<feature type="binding site" evidence="8">
    <location>
        <position position="32"/>
    </location>
    <ligand>
        <name>beta-alanine</name>
        <dbReference type="ChEBI" id="CHEBI:57966"/>
    </ligand>
</feature>
<feature type="binding site" evidence="8">
    <location>
        <begin position="117"/>
        <end position="120"/>
    </location>
    <ligand>
        <name>ATP</name>
        <dbReference type="ChEBI" id="CHEBI:30616"/>
    </ligand>
</feature>
<dbReference type="Gene3D" id="3.30.1300.10">
    <property type="entry name" value="Pantoate-beta-alanine ligase, C-terminal domain"/>
    <property type="match status" value="1"/>
</dbReference>
<dbReference type="EMBL" id="JACOSL010000013">
    <property type="protein sequence ID" value="MBI1755838.1"/>
    <property type="molecule type" value="Genomic_DNA"/>
</dbReference>
<feature type="binding site" evidence="8">
    <location>
        <position position="146"/>
    </location>
    <ligand>
        <name>ATP</name>
        <dbReference type="ChEBI" id="CHEBI:30616"/>
    </ligand>
</feature>
<comment type="caution">
    <text evidence="9">The sequence shown here is derived from an EMBL/GenBank/DDBJ whole genome shotgun (WGS) entry which is preliminary data.</text>
</comment>
<dbReference type="GO" id="GO:0005524">
    <property type="term" value="F:ATP binding"/>
    <property type="evidence" value="ECO:0007669"/>
    <property type="project" value="UniProtKB-KW"/>
</dbReference>
<evidence type="ECO:0000256" key="6">
    <source>
        <dbReference type="ARBA" id="ARBA00022840"/>
    </source>
</evidence>
<evidence type="ECO:0000256" key="2">
    <source>
        <dbReference type="ARBA" id="ARBA00009256"/>
    </source>
</evidence>
<evidence type="ECO:0000256" key="5">
    <source>
        <dbReference type="ARBA" id="ARBA00022741"/>
    </source>
</evidence>
<dbReference type="Proteomes" id="UP000727962">
    <property type="component" value="Unassembled WGS sequence"/>
</dbReference>